<dbReference type="OrthoDB" id="3642254at2759"/>
<accession>A0A9Q9B1E0</accession>
<sequence>MHFSTFLAAGAATLAAAAPVVDPASSLRCLDSPDLQCNNNNIRSNPTDDLTPGAFNITNFIYGCTSGCYWYFNVSVEGTYANHPAAPTPVYLQGGLDENTDYVRGNVSGTQQISAYIVKETNTLKLEYEVSYPDLGPSGAVYRYYGEQVVYAATSVNASLQEPNFKVNETRFTGVA</sequence>
<reference evidence="2" key="1">
    <citation type="submission" date="2022-06" db="EMBL/GenBank/DDBJ databases">
        <title>Complete genome sequences of two strains of the flax pathogen Septoria linicola.</title>
        <authorList>
            <person name="Lapalu N."/>
            <person name="Simon A."/>
            <person name="Demenou B."/>
            <person name="Paumier D."/>
            <person name="Guillot M.-P."/>
            <person name="Gout L."/>
            <person name="Valade R."/>
        </authorList>
    </citation>
    <scope>NUCLEOTIDE SEQUENCE</scope>
    <source>
        <strain evidence="2">SE15195</strain>
    </source>
</reference>
<dbReference type="EMBL" id="CP099426">
    <property type="protein sequence ID" value="USW57128.1"/>
    <property type="molecule type" value="Genomic_DNA"/>
</dbReference>
<feature type="chain" id="PRO_5040164111" evidence="1">
    <location>
        <begin position="18"/>
        <end position="176"/>
    </location>
</feature>
<evidence type="ECO:0000313" key="2">
    <source>
        <dbReference type="EMBL" id="USW57128.1"/>
    </source>
</evidence>
<organism evidence="2 3">
    <name type="scientific">Septoria linicola</name>
    <dbReference type="NCBI Taxonomy" id="215465"/>
    <lineage>
        <taxon>Eukaryota</taxon>
        <taxon>Fungi</taxon>
        <taxon>Dikarya</taxon>
        <taxon>Ascomycota</taxon>
        <taxon>Pezizomycotina</taxon>
        <taxon>Dothideomycetes</taxon>
        <taxon>Dothideomycetidae</taxon>
        <taxon>Mycosphaerellales</taxon>
        <taxon>Mycosphaerellaceae</taxon>
        <taxon>Septoria</taxon>
    </lineage>
</organism>
<keyword evidence="3" id="KW-1185">Reference proteome</keyword>
<gene>
    <name evidence="2" type="ORF">Slin15195_G104470</name>
</gene>
<evidence type="ECO:0000256" key="1">
    <source>
        <dbReference type="SAM" id="SignalP"/>
    </source>
</evidence>
<proteinExistence type="predicted"/>
<name>A0A9Q9B1E0_9PEZI</name>
<protein>
    <submittedName>
        <fullName evidence="2">Uncharacterized protein</fullName>
    </submittedName>
</protein>
<keyword evidence="1" id="KW-0732">Signal</keyword>
<evidence type="ECO:0000313" key="3">
    <source>
        <dbReference type="Proteomes" id="UP001056384"/>
    </source>
</evidence>
<dbReference type="AlphaFoldDB" id="A0A9Q9B1E0"/>
<feature type="signal peptide" evidence="1">
    <location>
        <begin position="1"/>
        <end position="17"/>
    </location>
</feature>
<dbReference type="Proteomes" id="UP001056384">
    <property type="component" value="Chromosome 9"/>
</dbReference>